<feature type="domain" description="BTB" evidence="3">
    <location>
        <begin position="174"/>
        <end position="243"/>
    </location>
</feature>
<dbReference type="EMBL" id="CAJHNH020001503">
    <property type="protein sequence ID" value="CAG5123341.1"/>
    <property type="molecule type" value="Genomic_DNA"/>
</dbReference>
<comment type="caution">
    <text evidence="4">The sequence shown here is derived from an EMBL/GenBank/DDBJ whole genome shotgun (WGS) entry which is preliminary data.</text>
</comment>
<name>A0A8S3Z8H3_9EUPU</name>
<evidence type="ECO:0000313" key="4">
    <source>
        <dbReference type="EMBL" id="CAG5123341.1"/>
    </source>
</evidence>
<dbReference type="Gene3D" id="3.30.710.10">
    <property type="entry name" value="Potassium Channel Kv1.1, Chain A"/>
    <property type="match status" value="2"/>
</dbReference>
<accession>A0A8S3Z8H3</accession>
<sequence>MKSATTTILGYQSESLPDKNPGAFEMILSYIYTDRIQPRIKGQEPRNNDAILAMLEVYRLSLQLEMGRLQQLCVQFLEASIGIKSVLFALHNAARLQLDFLKGFCLRFIVKEANFNQIVMSKEFETLEKSLIVEIIRRKLEPPVRLLDPQPEPLASNSLEQDLAQFRLNGQEFCDITLALDGAHIPAHKAILGARSSYFEAMFRSFTPQDNIVNIAIGEMVPSRQAFDSLMRYIYYGDVVMPPEDSLYLFAAPYFYGFTNNRLQAFCKHNLEMNVSCQNVIQILEAADKIQATDMKKHALSIIVHHFPKAARFPSLRRLSRELLLDVLDALADELSESRVCPDLSGISLTDSNMSL</sequence>
<keyword evidence="1" id="KW-0880">Kelch repeat</keyword>
<reference evidence="4" key="1">
    <citation type="submission" date="2021-04" db="EMBL/GenBank/DDBJ databases">
        <authorList>
            <consortium name="Molecular Ecology Group"/>
        </authorList>
    </citation>
    <scope>NUCLEOTIDE SEQUENCE</scope>
</reference>
<dbReference type="SMART" id="SM00225">
    <property type="entry name" value="BTB"/>
    <property type="match status" value="1"/>
</dbReference>
<keyword evidence="2" id="KW-0677">Repeat</keyword>
<keyword evidence="5" id="KW-1185">Reference proteome</keyword>
<dbReference type="InterPro" id="IPR011333">
    <property type="entry name" value="SKP1/BTB/POZ_sf"/>
</dbReference>
<dbReference type="CDD" id="cd18309">
    <property type="entry name" value="BTB2_POZ_LZTR1"/>
    <property type="match status" value="1"/>
</dbReference>
<dbReference type="FunFam" id="3.30.710.10:FF:000024">
    <property type="entry name" value="Leucine-zipper-like transcriptional regulator 1"/>
    <property type="match status" value="1"/>
</dbReference>
<dbReference type="PANTHER" id="PTHR46376">
    <property type="entry name" value="LEUCINE-ZIPPER-LIKE TRANSCRIPTIONAL REGULATOR 1"/>
    <property type="match status" value="1"/>
</dbReference>
<evidence type="ECO:0000256" key="2">
    <source>
        <dbReference type="ARBA" id="ARBA00022737"/>
    </source>
</evidence>
<dbReference type="CDD" id="cd18506">
    <property type="entry name" value="BACK2_LZTR1"/>
    <property type="match status" value="1"/>
</dbReference>
<evidence type="ECO:0000256" key="1">
    <source>
        <dbReference type="ARBA" id="ARBA00022441"/>
    </source>
</evidence>
<evidence type="ECO:0000259" key="3">
    <source>
        <dbReference type="PROSITE" id="PS50097"/>
    </source>
</evidence>
<evidence type="ECO:0000313" key="5">
    <source>
        <dbReference type="Proteomes" id="UP000678393"/>
    </source>
</evidence>
<proteinExistence type="predicted"/>
<dbReference type="Proteomes" id="UP000678393">
    <property type="component" value="Unassembled WGS sequence"/>
</dbReference>
<gene>
    <name evidence="4" type="ORF">CUNI_LOCUS8899</name>
</gene>
<dbReference type="PROSITE" id="PS50097">
    <property type="entry name" value="BTB"/>
    <property type="match status" value="1"/>
</dbReference>
<dbReference type="PANTHER" id="PTHR46376:SF1">
    <property type="entry name" value="LEUCINE-ZIPPER-LIKE TRANSCRIPTIONAL REGULATOR 1"/>
    <property type="match status" value="1"/>
</dbReference>
<dbReference type="SUPFAM" id="SSF54695">
    <property type="entry name" value="POZ domain"/>
    <property type="match status" value="2"/>
</dbReference>
<dbReference type="AlphaFoldDB" id="A0A8S3Z8H3"/>
<dbReference type="OrthoDB" id="10250130at2759"/>
<dbReference type="InterPro" id="IPR000210">
    <property type="entry name" value="BTB/POZ_dom"/>
</dbReference>
<dbReference type="InterPro" id="IPR051568">
    <property type="entry name" value="LZTR1/Attractin"/>
</dbReference>
<protein>
    <recommendedName>
        <fullName evidence="3">BTB domain-containing protein</fullName>
    </recommendedName>
</protein>
<dbReference type="GO" id="GO:0005794">
    <property type="term" value="C:Golgi apparatus"/>
    <property type="evidence" value="ECO:0007669"/>
    <property type="project" value="TreeGrafter"/>
</dbReference>
<dbReference type="Pfam" id="PF00651">
    <property type="entry name" value="BTB"/>
    <property type="match status" value="1"/>
</dbReference>
<organism evidence="4 5">
    <name type="scientific">Candidula unifasciata</name>
    <dbReference type="NCBI Taxonomy" id="100452"/>
    <lineage>
        <taxon>Eukaryota</taxon>
        <taxon>Metazoa</taxon>
        <taxon>Spiralia</taxon>
        <taxon>Lophotrochozoa</taxon>
        <taxon>Mollusca</taxon>
        <taxon>Gastropoda</taxon>
        <taxon>Heterobranchia</taxon>
        <taxon>Euthyneura</taxon>
        <taxon>Panpulmonata</taxon>
        <taxon>Eupulmonata</taxon>
        <taxon>Stylommatophora</taxon>
        <taxon>Helicina</taxon>
        <taxon>Helicoidea</taxon>
        <taxon>Geomitridae</taxon>
        <taxon>Candidula</taxon>
    </lineage>
</organism>